<evidence type="ECO:0000256" key="2">
    <source>
        <dbReference type="ARBA" id="ARBA00022741"/>
    </source>
</evidence>
<evidence type="ECO:0000256" key="8">
    <source>
        <dbReference type="ARBA" id="ARBA00023204"/>
    </source>
</evidence>
<name>X1SKJ3_9ZZZZ</name>
<keyword evidence="8" id="KW-0234">DNA repair</keyword>
<dbReference type="SUPFAM" id="SSF52980">
    <property type="entry name" value="Restriction endonuclease-like"/>
    <property type="match status" value="1"/>
</dbReference>
<evidence type="ECO:0000256" key="7">
    <source>
        <dbReference type="ARBA" id="ARBA00023125"/>
    </source>
</evidence>
<dbReference type="AlphaFoldDB" id="X1SKJ3"/>
<keyword evidence="5" id="KW-0269">Exonuclease</keyword>
<evidence type="ECO:0000313" key="10">
    <source>
        <dbReference type="EMBL" id="GAI93552.1"/>
    </source>
</evidence>
<keyword evidence="2" id="KW-0547">Nucleotide-binding</keyword>
<dbReference type="EMBL" id="BARW01020602">
    <property type="protein sequence ID" value="GAI93552.1"/>
    <property type="molecule type" value="Genomic_DNA"/>
</dbReference>
<dbReference type="InterPro" id="IPR011335">
    <property type="entry name" value="Restrct_endonuc-II-like"/>
</dbReference>
<protein>
    <recommendedName>
        <fullName evidence="9">RecC C-terminal domain-containing protein</fullName>
    </recommendedName>
</protein>
<evidence type="ECO:0000256" key="1">
    <source>
        <dbReference type="ARBA" id="ARBA00022722"/>
    </source>
</evidence>
<keyword evidence="4" id="KW-0378">Hydrolase</keyword>
<comment type="caution">
    <text evidence="10">The sequence shown here is derived from an EMBL/GenBank/DDBJ whole genome shotgun (WGS) entry which is preliminary data.</text>
</comment>
<keyword evidence="3" id="KW-0227">DNA damage</keyword>
<dbReference type="GO" id="GO:0006281">
    <property type="term" value="P:DNA repair"/>
    <property type="evidence" value="ECO:0007669"/>
    <property type="project" value="UniProtKB-KW"/>
</dbReference>
<dbReference type="PANTHER" id="PTHR30591">
    <property type="entry name" value="RECBCD ENZYME SUBUNIT RECC"/>
    <property type="match status" value="1"/>
</dbReference>
<keyword evidence="6" id="KW-0067">ATP-binding</keyword>
<evidence type="ECO:0000256" key="5">
    <source>
        <dbReference type="ARBA" id="ARBA00022839"/>
    </source>
</evidence>
<keyword evidence="1" id="KW-0540">Nuclease</keyword>
<keyword evidence="7" id="KW-0238">DNA-binding</keyword>
<dbReference type="InterPro" id="IPR041500">
    <property type="entry name" value="RecC_C"/>
</dbReference>
<dbReference type="GO" id="GO:0006310">
    <property type="term" value="P:DNA recombination"/>
    <property type="evidence" value="ECO:0007669"/>
    <property type="project" value="TreeGrafter"/>
</dbReference>
<evidence type="ECO:0000256" key="3">
    <source>
        <dbReference type="ARBA" id="ARBA00022763"/>
    </source>
</evidence>
<proteinExistence type="predicted"/>
<evidence type="ECO:0000256" key="4">
    <source>
        <dbReference type="ARBA" id="ARBA00022801"/>
    </source>
</evidence>
<dbReference type="GO" id="GO:0004527">
    <property type="term" value="F:exonuclease activity"/>
    <property type="evidence" value="ECO:0007669"/>
    <property type="project" value="UniProtKB-KW"/>
</dbReference>
<dbReference type="Pfam" id="PF17946">
    <property type="entry name" value="RecC_C"/>
    <property type="match status" value="1"/>
</dbReference>
<feature type="domain" description="RecC C-terminal" evidence="9">
    <location>
        <begin position="14"/>
        <end position="56"/>
    </location>
</feature>
<reference evidence="10" key="1">
    <citation type="journal article" date="2014" name="Front. Microbiol.">
        <title>High frequency of phylogenetically diverse reductive dehalogenase-homologous genes in deep subseafloor sedimentary metagenomes.</title>
        <authorList>
            <person name="Kawai M."/>
            <person name="Futagami T."/>
            <person name="Toyoda A."/>
            <person name="Takaki Y."/>
            <person name="Nishi S."/>
            <person name="Hori S."/>
            <person name="Arai W."/>
            <person name="Tsubouchi T."/>
            <person name="Morono Y."/>
            <person name="Uchiyama I."/>
            <person name="Ito T."/>
            <person name="Fujiyama A."/>
            <person name="Inagaki F."/>
            <person name="Takami H."/>
        </authorList>
    </citation>
    <scope>NUCLEOTIDE SEQUENCE</scope>
    <source>
        <strain evidence="10">Expedition CK06-06</strain>
    </source>
</reference>
<dbReference type="PANTHER" id="PTHR30591:SF1">
    <property type="entry name" value="RECBCD ENZYME SUBUNIT RECC"/>
    <property type="match status" value="1"/>
</dbReference>
<dbReference type="GO" id="GO:0003677">
    <property type="term" value="F:DNA binding"/>
    <property type="evidence" value="ECO:0007669"/>
    <property type="project" value="UniProtKB-KW"/>
</dbReference>
<accession>X1SKJ3</accession>
<evidence type="ECO:0000259" key="9">
    <source>
        <dbReference type="Pfam" id="PF17946"/>
    </source>
</evidence>
<organism evidence="10">
    <name type="scientific">marine sediment metagenome</name>
    <dbReference type="NCBI Taxonomy" id="412755"/>
    <lineage>
        <taxon>unclassified sequences</taxon>
        <taxon>metagenomes</taxon>
        <taxon>ecological metagenomes</taxon>
    </lineage>
</organism>
<dbReference type="GO" id="GO:0005524">
    <property type="term" value="F:ATP binding"/>
    <property type="evidence" value="ECO:0007669"/>
    <property type="project" value="UniProtKB-KW"/>
</dbReference>
<gene>
    <name evidence="10" type="ORF">S12H4_34781</name>
</gene>
<evidence type="ECO:0000256" key="6">
    <source>
        <dbReference type="ARBA" id="ARBA00022840"/>
    </source>
</evidence>
<sequence>MLAGLSPKSKQSRWVAYEFPPVENSQEILENLLQKYWAGLVMPLHFFPRSSWEYSQLVFDKGKPREDALEKAYKTWMGSDFTSGERDDAYYQLCFGNTDPLDSEFQDIAEEVFGPLLEHQKEISSS</sequence>